<feature type="transmembrane region" description="Helical" evidence="1">
    <location>
        <begin position="107"/>
        <end position="133"/>
    </location>
</feature>
<dbReference type="EMBL" id="LT629695">
    <property type="protein sequence ID" value="SDH52296.1"/>
    <property type="molecule type" value="Genomic_DNA"/>
</dbReference>
<evidence type="ECO:0000313" key="3">
    <source>
        <dbReference type="Proteomes" id="UP000198822"/>
    </source>
</evidence>
<sequence>MIRWAMVVVLLLGAALMAPGFIGLRAIYDDPSPIVSTLFTVLPVAYLVVSIAVIVDAVRRMQRGTTRTLVQAIVAVKAAGVVFLCLAAGFSVLVATTMFHLHPPTGILVTIGLVVLLTVLMVPTSLYGIAGVVRLRRLGAVGGGLAAVLALMHLVLVTDLVASIIVARMLHVAPSAPQPDPRQEWEAFQRLQQRPE</sequence>
<feature type="transmembrane region" description="Helical" evidence="1">
    <location>
        <begin position="33"/>
        <end position="57"/>
    </location>
</feature>
<reference evidence="3" key="1">
    <citation type="submission" date="2016-10" db="EMBL/GenBank/DDBJ databases">
        <authorList>
            <person name="Varghese N."/>
            <person name="Submissions S."/>
        </authorList>
    </citation>
    <scope>NUCLEOTIDE SEQUENCE [LARGE SCALE GENOMIC DNA]</scope>
    <source>
        <strain evidence="3">DSM 22002</strain>
    </source>
</reference>
<dbReference type="Proteomes" id="UP000198822">
    <property type="component" value="Chromosome I"/>
</dbReference>
<accession>A0A1G8D3I5</accession>
<keyword evidence="3" id="KW-1185">Reference proteome</keyword>
<dbReference type="InterPro" id="IPR046594">
    <property type="entry name" value="DUF6652"/>
</dbReference>
<evidence type="ECO:0000256" key="1">
    <source>
        <dbReference type="SAM" id="Phobius"/>
    </source>
</evidence>
<dbReference type="Pfam" id="PF20357">
    <property type="entry name" value="DUF6652"/>
    <property type="match status" value="1"/>
</dbReference>
<keyword evidence="1" id="KW-1133">Transmembrane helix</keyword>
<keyword evidence="1" id="KW-0812">Transmembrane</keyword>
<feature type="transmembrane region" description="Helical" evidence="1">
    <location>
        <begin position="69"/>
        <end position="95"/>
    </location>
</feature>
<feature type="transmembrane region" description="Helical" evidence="1">
    <location>
        <begin position="145"/>
        <end position="167"/>
    </location>
</feature>
<name>A0A1G8D3I5_9MICO</name>
<dbReference type="STRING" id="399736.SAMN04489720_1505"/>
<evidence type="ECO:0000313" key="2">
    <source>
        <dbReference type="EMBL" id="SDH52296.1"/>
    </source>
</evidence>
<protein>
    <submittedName>
        <fullName evidence="2">Uncharacterized protein</fullName>
    </submittedName>
</protein>
<dbReference type="AlphaFoldDB" id="A0A1G8D3I5"/>
<organism evidence="2 3">
    <name type="scientific">Agrococcus jejuensis</name>
    <dbReference type="NCBI Taxonomy" id="399736"/>
    <lineage>
        <taxon>Bacteria</taxon>
        <taxon>Bacillati</taxon>
        <taxon>Actinomycetota</taxon>
        <taxon>Actinomycetes</taxon>
        <taxon>Micrococcales</taxon>
        <taxon>Microbacteriaceae</taxon>
        <taxon>Agrococcus</taxon>
    </lineage>
</organism>
<proteinExistence type="predicted"/>
<keyword evidence="1" id="KW-0472">Membrane</keyword>
<gene>
    <name evidence="2" type="ORF">SAMN04489720_1505</name>
</gene>